<dbReference type="AlphaFoldDB" id="A0A0A0ELN7"/>
<keyword evidence="5" id="KW-1185">Reference proteome</keyword>
<feature type="coiled-coil region" evidence="1">
    <location>
        <begin position="223"/>
        <end position="250"/>
    </location>
</feature>
<evidence type="ECO:0000313" key="5">
    <source>
        <dbReference type="Proteomes" id="UP000029998"/>
    </source>
</evidence>
<gene>
    <name evidence="4" type="ORF">N800_12565</name>
</gene>
<reference evidence="4 5" key="1">
    <citation type="submission" date="2013-08" db="EMBL/GenBank/DDBJ databases">
        <title>Genome sequencing of Lysobacter.</title>
        <authorList>
            <person name="Zhang S."/>
            <person name="Wang G."/>
        </authorList>
    </citation>
    <scope>NUCLEOTIDE SEQUENCE [LARGE SCALE GENOMIC DNA]</scope>
    <source>
        <strain evidence="4 5">GH1-9</strain>
    </source>
</reference>
<accession>A0A0A0ELN7</accession>
<evidence type="ECO:0000256" key="2">
    <source>
        <dbReference type="SAM" id="MobiDB-lite"/>
    </source>
</evidence>
<evidence type="ECO:0000313" key="4">
    <source>
        <dbReference type="EMBL" id="KGM51891.1"/>
    </source>
</evidence>
<evidence type="ECO:0000256" key="3">
    <source>
        <dbReference type="SAM" id="SignalP"/>
    </source>
</evidence>
<feature type="compositionally biased region" description="Basic and acidic residues" evidence="2">
    <location>
        <begin position="71"/>
        <end position="80"/>
    </location>
</feature>
<feature type="compositionally biased region" description="Basic and acidic residues" evidence="2">
    <location>
        <begin position="41"/>
        <end position="62"/>
    </location>
</feature>
<dbReference type="EMBL" id="AVPU01000055">
    <property type="protein sequence ID" value="KGM51891.1"/>
    <property type="molecule type" value="Genomic_DNA"/>
</dbReference>
<evidence type="ECO:0008006" key="6">
    <source>
        <dbReference type="Google" id="ProtNLM"/>
    </source>
</evidence>
<name>A0A0A0ELN7_9GAMM</name>
<dbReference type="eggNOG" id="COG4942">
    <property type="taxonomic scope" value="Bacteria"/>
</dbReference>
<organism evidence="4 5">
    <name type="scientific">Lysobacter daejeonensis GH1-9</name>
    <dbReference type="NCBI Taxonomy" id="1385517"/>
    <lineage>
        <taxon>Bacteria</taxon>
        <taxon>Pseudomonadati</taxon>
        <taxon>Pseudomonadota</taxon>
        <taxon>Gammaproteobacteria</taxon>
        <taxon>Lysobacterales</taxon>
        <taxon>Lysobacteraceae</taxon>
        <taxon>Aerolutibacter</taxon>
    </lineage>
</organism>
<protein>
    <recommendedName>
        <fullName evidence="6">Peptidase M23</fullName>
    </recommendedName>
</protein>
<feature type="region of interest" description="Disordered" evidence="2">
    <location>
        <begin position="41"/>
        <end position="85"/>
    </location>
</feature>
<feature type="coiled-coil region" evidence="1">
    <location>
        <begin position="163"/>
        <end position="194"/>
    </location>
</feature>
<proteinExistence type="predicted"/>
<feature type="chain" id="PRO_5001962258" description="Peptidase M23" evidence="3">
    <location>
        <begin position="21"/>
        <end position="256"/>
    </location>
</feature>
<dbReference type="Gene3D" id="6.10.250.3150">
    <property type="match status" value="1"/>
</dbReference>
<feature type="non-terminal residue" evidence="4">
    <location>
        <position position="256"/>
    </location>
</feature>
<dbReference type="Proteomes" id="UP000029998">
    <property type="component" value="Unassembled WGS sequence"/>
</dbReference>
<sequence>MRAALAGAMLAMLGIAGAPAQDRSAAERKLESVKRELDSVAAERRKLEGERGSASRRLREVDEQVGQSARSLRETERRMSGDAAALADLQRQRGELRARVATHKDELAKLVRAAYAQGGAAPLKVMLAQDRVADANRVLTYHRYVQRDRTRRIAVLTQELQALDAVEREVAQRRSSLESARMQQRQQLVKLEQDRRARATLVAELDSRYRDRRSREQALGRDAKGLEQLLGRLRAAAARAETQRKAAAAREARQAR</sequence>
<dbReference type="STRING" id="1385517.N800_12565"/>
<keyword evidence="1" id="KW-0175">Coiled coil</keyword>
<keyword evidence="3" id="KW-0732">Signal</keyword>
<comment type="caution">
    <text evidence="4">The sequence shown here is derived from an EMBL/GenBank/DDBJ whole genome shotgun (WGS) entry which is preliminary data.</text>
</comment>
<feature type="signal peptide" evidence="3">
    <location>
        <begin position="1"/>
        <end position="20"/>
    </location>
</feature>
<evidence type="ECO:0000256" key="1">
    <source>
        <dbReference type="SAM" id="Coils"/>
    </source>
</evidence>